<dbReference type="Proteomes" id="UP001652621">
    <property type="component" value="Unplaced"/>
</dbReference>
<dbReference type="OrthoDB" id="8035758at2759"/>
<dbReference type="EnsemblMetazoa" id="MDOA010822-RB">
    <property type="protein sequence ID" value="MDOA010822-PB"/>
    <property type="gene ID" value="MDOA010822"/>
</dbReference>
<name>A0A1I8N2D2_MUSDO</name>
<dbReference type="RefSeq" id="XP_011291561.1">
    <property type="nucleotide sequence ID" value="XM_011293259.2"/>
</dbReference>
<evidence type="ECO:0000256" key="1">
    <source>
        <dbReference type="SAM" id="MobiDB-lite"/>
    </source>
</evidence>
<sequence>MEERCSTDGFFIGTTQSDEEMAGPASSSYSWRKKIIRNNRNAKAEKIKEKNQKGSYRRAIFFCARYIDRDPNKMTDNEFRDIRAKLKFIRNFEYRYPHVRRRYLPIDRIPLSKSEATSTSIDGEDTARQNPTSSTNSKKPQAIESPTDTSIPADTLGAGETSPEIVNISAELKLSRGQLSISTKDPTVKTEFDNATHWDAKPDVSSTTEWTEVPKDASTGMSWEDDQSVSPEETLNYETSAAIYTRRPYKKIHCESYQNDTPPELMVPDNLSVAIIDRADYEGKISDGNWLRIESYLRSIILSDKVDANKTRFGQARQYKGVKVINCWNEESRKFLKRAINSLTAPWKGADLVAISISELPCRVEVTAWVPPPKTNETDLLKLLQKQNIGLNIANWRVIKCFYKGCTQVWQISIDRESVEYLKKSKEILSFGLSHVYFRIPTQ</sequence>
<evidence type="ECO:0000313" key="4">
    <source>
        <dbReference type="Proteomes" id="UP001652621"/>
    </source>
</evidence>
<evidence type="ECO:0000313" key="5">
    <source>
        <dbReference type="RefSeq" id="XP_011291561.1"/>
    </source>
</evidence>
<feature type="region of interest" description="Disordered" evidence="1">
    <location>
        <begin position="114"/>
        <end position="162"/>
    </location>
</feature>
<dbReference type="GeneID" id="101891638"/>
<dbReference type="VEuPathDB" id="VectorBase:MDOA010822"/>
<dbReference type="VEuPathDB" id="VectorBase:MDOMA2_012548"/>
<reference evidence="5" key="2">
    <citation type="submission" date="2025-04" db="UniProtKB">
        <authorList>
            <consortium name="RefSeq"/>
        </authorList>
    </citation>
    <scope>IDENTIFICATION</scope>
    <source>
        <strain evidence="5">Aabys</strain>
    </source>
</reference>
<keyword evidence="4" id="KW-1185">Reference proteome</keyword>
<feature type="domain" description="DUF4780" evidence="2">
    <location>
        <begin position="268"/>
        <end position="439"/>
    </location>
</feature>
<evidence type="ECO:0000313" key="3">
    <source>
        <dbReference type="EnsemblMetazoa" id="MDOA010822-PB"/>
    </source>
</evidence>
<organism evidence="3">
    <name type="scientific">Musca domestica</name>
    <name type="common">House fly</name>
    <dbReference type="NCBI Taxonomy" id="7370"/>
    <lineage>
        <taxon>Eukaryota</taxon>
        <taxon>Metazoa</taxon>
        <taxon>Ecdysozoa</taxon>
        <taxon>Arthropoda</taxon>
        <taxon>Hexapoda</taxon>
        <taxon>Insecta</taxon>
        <taxon>Pterygota</taxon>
        <taxon>Neoptera</taxon>
        <taxon>Endopterygota</taxon>
        <taxon>Diptera</taxon>
        <taxon>Brachycera</taxon>
        <taxon>Muscomorpha</taxon>
        <taxon>Muscoidea</taxon>
        <taxon>Muscidae</taxon>
        <taxon>Musca</taxon>
    </lineage>
</organism>
<protein>
    <submittedName>
        <fullName evidence="5">Uncharacterized protein LOC101891638</fullName>
    </submittedName>
</protein>
<reference evidence="3" key="1">
    <citation type="submission" date="2020-05" db="UniProtKB">
        <authorList>
            <consortium name="EnsemblMetazoa"/>
        </authorList>
    </citation>
    <scope>IDENTIFICATION</scope>
    <source>
        <strain evidence="3">Aabys</strain>
    </source>
</reference>
<accession>A0A1I8N2D2</accession>
<proteinExistence type="predicted"/>
<feature type="compositionally biased region" description="Polar residues" evidence="1">
    <location>
        <begin position="128"/>
        <end position="152"/>
    </location>
</feature>
<dbReference type="Pfam" id="PF16012">
    <property type="entry name" value="DUF4780"/>
    <property type="match status" value="1"/>
</dbReference>
<dbReference type="InterPro" id="IPR031961">
    <property type="entry name" value="DUF4780"/>
</dbReference>
<dbReference type="AlphaFoldDB" id="A0A1I8N2D2"/>
<evidence type="ECO:0000259" key="2">
    <source>
        <dbReference type="Pfam" id="PF16012"/>
    </source>
</evidence>
<feature type="region of interest" description="Disordered" evidence="1">
    <location>
        <begin position="199"/>
        <end position="232"/>
    </location>
</feature>
<dbReference type="KEGG" id="mde:101891638"/>
<gene>
    <name evidence="3" type="primary">101891638</name>
    <name evidence="5" type="synonym">LOC101891638</name>
</gene>